<evidence type="ECO:0000313" key="3">
    <source>
        <dbReference type="Proteomes" id="UP001059596"/>
    </source>
</evidence>
<evidence type="ECO:0000256" key="1">
    <source>
        <dbReference type="SAM" id="Phobius"/>
    </source>
</evidence>
<name>A0A9P9YM31_9MUSC</name>
<gene>
    <name evidence="2" type="ORF">M5D96_007961</name>
</gene>
<organism evidence="2 3">
    <name type="scientific">Drosophila gunungcola</name>
    <name type="common">fruit fly</name>
    <dbReference type="NCBI Taxonomy" id="103775"/>
    <lineage>
        <taxon>Eukaryota</taxon>
        <taxon>Metazoa</taxon>
        <taxon>Ecdysozoa</taxon>
        <taxon>Arthropoda</taxon>
        <taxon>Hexapoda</taxon>
        <taxon>Insecta</taxon>
        <taxon>Pterygota</taxon>
        <taxon>Neoptera</taxon>
        <taxon>Endopterygota</taxon>
        <taxon>Diptera</taxon>
        <taxon>Brachycera</taxon>
        <taxon>Muscomorpha</taxon>
        <taxon>Ephydroidea</taxon>
        <taxon>Drosophilidae</taxon>
        <taxon>Drosophila</taxon>
        <taxon>Sophophora</taxon>
    </lineage>
</organism>
<dbReference type="AlphaFoldDB" id="A0A9P9YM31"/>
<reference evidence="2" key="1">
    <citation type="journal article" date="2023" name="Genome Biol. Evol.">
        <title>Long-read-based Genome Assembly of Drosophila gunungcola Reveals Fewer Chemosensory Genes in Flower-breeding Species.</title>
        <authorList>
            <person name="Negi A."/>
            <person name="Liao B.Y."/>
            <person name="Yeh S.D."/>
        </authorList>
    </citation>
    <scope>NUCLEOTIDE SEQUENCE</scope>
    <source>
        <strain evidence="2">Sukarami</strain>
    </source>
</reference>
<comment type="caution">
    <text evidence="2">The sequence shown here is derived from an EMBL/GenBank/DDBJ whole genome shotgun (WGS) entry which is preliminary data.</text>
</comment>
<keyword evidence="1" id="KW-0812">Transmembrane</keyword>
<proteinExistence type="predicted"/>
<feature type="transmembrane region" description="Helical" evidence="1">
    <location>
        <begin position="86"/>
        <end position="107"/>
    </location>
</feature>
<keyword evidence="1" id="KW-1133">Transmembrane helix</keyword>
<protein>
    <submittedName>
        <fullName evidence="2">Uncharacterized protein</fullName>
    </submittedName>
</protein>
<evidence type="ECO:0000313" key="2">
    <source>
        <dbReference type="EMBL" id="KAI8039238.1"/>
    </source>
</evidence>
<accession>A0A9P9YM31</accession>
<sequence>MPNDRSSLAIQQYKLRTTSQIAPSNRWFRRWSRPIFNGFEFSAQSAPLALGIWDAISYSRRFRCLSHRRSRSRSGTLRITPIKSPFALHLNFCGIVLIVFVVMAMSAPPYIPNVPPKHTLKCSMANFMAFAANFNCFSGHCCCNVSGLAQSH</sequence>
<dbReference type="Proteomes" id="UP001059596">
    <property type="component" value="Unassembled WGS sequence"/>
</dbReference>
<keyword evidence="3" id="KW-1185">Reference proteome</keyword>
<dbReference type="EMBL" id="JAMKOV010000006">
    <property type="protein sequence ID" value="KAI8039238.1"/>
    <property type="molecule type" value="Genomic_DNA"/>
</dbReference>
<keyword evidence="1" id="KW-0472">Membrane</keyword>